<reference evidence="1 2" key="1">
    <citation type="submission" date="2013-03" db="EMBL/GenBank/DDBJ databases">
        <authorList>
            <person name="Fiebig A."/>
            <person name="Goeker M."/>
            <person name="Klenk H.-P.P."/>
        </authorList>
    </citation>
    <scope>NUCLEOTIDE SEQUENCE [LARGE SCALE GENOMIC DNA]</scope>
    <source>
        <strain evidence="1 2">DSM 17492</strain>
    </source>
</reference>
<dbReference type="HOGENOM" id="CLU_105030_3_0_5"/>
<dbReference type="RefSeq" id="WP_017929101.1">
    <property type="nucleotide sequence ID" value="NZ_KB822999.1"/>
</dbReference>
<dbReference type="Proteomes" id="UP000025047">
    <property type="component" value="Unassembled WGS sequence"/>
</dbReference>
<comment type="caution">
    <text evidence="1">The sequence shown here is derived from an EMBL/GenBank/DDBJ whole genome shotgun (WGS) entry which is preliminary data.</text>
</comment>
<dbReference type="InterPro" id="IPR027417">
    <property type="entry name" value="P-loop_NTPase"/>
</dbReference>
<protein>
    <recommendedName>
        <fullName evidence="3">Cell division protein ZipA</fullName>
    </recommendedName>
</protein>
<dbReference type="STRING" id="1122180.Lokhon_01652"/>
<dbReference type="PATRIC" id="fig|1122180.6.peg.1635"/>
<dbReference type="Pfam" id="PF13671">
    <property type="entry name" value="AAA_33"/>
    <property type="match status" value="1"/>
</dbReference>
<organism evidence="1 2">
    <name type="scientific">Limimaricola hongkongensis DSM 17492</name>
    <dbReference type="NCBI Taxonomy" id="1122180"/>
    <lineage>
        <taxon>Bacteria</taxon>
        <taxon>Pseudomonadati</taxon>
        <taxon>Pseudomonadota</taxon>
        <taxon>Alphaproteobacteria</taxon>
        <taxon>Rhodobacterales</taxon>
        <taxon>Paracoccaceae</taxon>
        <taxon>Limimaricola</taxon>
    </lineage>
</organism>
<sequence>MAEQTTLHLLCGRIASGKSTLATELGRRPGTVVIREDHWLSGLYGNELRSIYDYVRCASLLRGIVGPHVTDLLNAGVSVVLDFQANTTDARSWMRGLLDGTEAAHVLHLLDVPEEVCLARLRARNDAGLHPFVVTEAQFRQISRHFMPPAPDEGFAVQIHPAPTR</sequence>
<dbReference type="AlphaFoldDB" id="A0A017HEA1"/>
<dbReference type="SUPFAM" id="SSF52540">
    <property type="entry name" value="P-loop containing nucleoside triphosphate hydrolases"/>
    <property type="match status" value="1"/>
</dbReference>
<name>A0A017HEA1_9RHOB</name>
<keyword evidence="2" id="KW-1185">Reference proteome</keyword>
<evidence type="ECO:0000313" key="1">
    <source>
        <dbReference type="EMBL" id="EYD72847.1"/>
    </source>
</evidence>
<dbReference type="Gene3D" id="3.40.50.300">
    <property type="entry name" value="P-loop containing nucleotide triphosphate hydrolases"/>
    <property type="match status" value="1"/>
</dbReference>
<evidence type="ECO:0000313" key="2">
    <source>
        <dbReference type="Proteomes" id="UP000025047"/>
    </source>
</evidence>
<accession>A0A017HEA1</accession>
<proteinExistence type="predicted"/>
<dbReference type="EMBL" id="APGJ01000004">
    <property type="protein sequence ID" value="EYD72847.1"/>
    <property type="molecule type" value="Genomic_DNA"/>
</dbReference>
<gene>
    <name evidence="1" type="ORF">Lokhon_01652</name>
</gene>
<dbReference type="eggNOG" id="COG0645">
    <property type="taxonomic scope" value="Bacteria"/>
</dbReference>
<dbReference type="OrthoDB" id="531205at2"/>
<dbReference type="InterPro" id="IPR017101">
    <property type="entry name" value="P-loop_ATP/GTP-bd_All4644_prd"/>
</dbReference>
<dbReference type="PIRSF" id="PIRSF037081">
    <property type="entry name" value="P-loop_All4644_prd"/>
    <property type="match status" value="1"/>
</dbReference>
<evidence type="ECO:0008006" key="3">
    <source>
        <dbReference type="Google" id="ProtNLM"/>
    </source>
</evidence>